<accession>A0AAE0BSI8</accession>
<keyword evidence="2" id="KW-0472">Membrane</keyword>
<dbReference type="Gene3D" id="2.160.20.20">
    <property type="match status" value="1"/>
</dbReference>
<dbReference type="Proteomes" id="UP001190700">
    <property type="component" value="Unassembled WGS sequence"/>
</dbReference>
<dbReference type="SUPFAM" id="SSF51126">
    <property type="entry name" value="Pectin lyase-like"/>
    <property type="match status" value="5"/>
</dbReference>
<evidence type="ECO:0000313" key="3">
    <source>
        <dbReference type="EMBL" id="KAK3241907.1"/>
    </source>
</evidence>
<keyword evidence="2" id="KW-0812">Transmembrane</keyword>
<dbReference type="PANTHER" id="PTHR11319">
    <property type="entry name" value="G PROTEIN-COUPLED RECEPTOR-RELATED"/>
    <property type="match status" value="1"/>
</dbReference>
<evidence type="ECO:0000313" key="4">
    <source>
        <dbReference type="Proteomes" id="UP001190700"/>
    </source>
</evidence>
<dbReference type="InterPro" id="IPR012332">
    <property type="entry name" value="Autotransporter_pectin_lyase_C"/>
</dbReference>
<feature type="transmembrane region" description="Helical" evidence="2">
    <location>
        <begin position="1357"/>
        <end position="1378"/>
    </location>
</feature>
<feature type="transmembrane region" description="Helical" evidence="2">
    <location>
        <begin position="1769"/>
        <end position="1794"/>
    </location>
</feature>
<evidence type="ECO:0000256" key="2">
    <source>
        <dbReference type="SAM" id="Phobius"/>
    </source>
</evidence>
<reference evidence="3 4" key="1">
    <citation type="journal article" date="2015" name="Genome Biol. Evol.">
        <title>Comparative Genomics of a Bacterivorous Green Alga Reveals Evolutionary Causalities and Consequences of Phago-Mixotrophic Mode of Nutrition.</title>
        <authorList>
            <person name="Burns J.A."/>
            <person name="Paasch A."/>
            <person name="Narechania A."/>
            <person name="Kim E."/>
        </authorList>
    </citation>
    <scope>NUCLEOTIDE SEQUENCE [LARGE SCALE GENOMIC DNA]</scope>
    <source>
        <strain evidence="3 4">PLY_AMNH</strain>
    </source>
</reference>
<feature type="region of interest" description="Disordered" evidence="1">
    <location>
        <begin position="1567"/>
        <end position="1644"/>
    </location>
</feature>
<sequence length="2067" mass="220356">MALQSSSVDTIFLHSHVTLQEELPPVSRALNIIGLCEGFCVIDANQGFRVFAVEGGGNLNLTSVSLVNGNADKGGAIIIRDNSAVTFHSCSVMHHVAGWGGGVYVTGNSSLALFDCEIADTTADVLGGFLYAESSNFTLEGCISSSGRAEEGGFAYFTSGSGVTMTATISRSAFTNFQTSNSAGVFQAFGIILSVHESVFAENYSPFGGVMHGTSIIASCSSSVLADNSAFAVSGGLAYGGALRVVSHTQLEVVDCLASNNSATDYGGFIASSSDSQVYVLQTEFQNNTADNGGVIFITQCALQVMTSWFFMNNATVGGAVSSQNSSVLTVNTTFESNQASMNGSVFFGEYGAAALHSTVLLSNTAVHHGALYSGNSQLQLNGTRCNNNTAHKGACAYLAGETDYSIWIIQSEIRGNAVERGAVIDTEGVGSIEVVDSTIDDNFGVAIGLTNSFAASVKDSIISSGVAQEGAAMTISEGAMAVLEDSVLRDNVADLNGGAVQCALGAVRFVGVVIEQNSAGSFGGAIASVACDLVLSGSKVLANSAASGGAVTVQRGGVVFQECTVSRNSAGEGGVIYGDLQATVHFESTELRSNSASERGGVVMTDGNVTLTDSTAISNDAGWGLLYLARSQATTAMLNVSFLNNTALGGVILYCAGCAGAHMAGCTFVENTAVTNGGVITLEGANGNTELEGCILSRNSAGQSGGIINSFGREVLENTIRVHGSNFTANTAHDGGCIHCSDVRYILITSSSFLGNEVAGSGGAMYVRNAEVTLTSSYLQTNTAGTSGGGIQLLMSHLAVADTVLRTNRGETMGGGILAQEESQVLMDDCFLSYNIAIDGAALALQSLSSATINGTTFYNNNASGGGGGLLVDEDGRVTMERSVLRLNHAHAGGAVCVWMAEVLMADCNITQNTASLGGGAYMGNSHVSIEDSMLAQNSALESGGALYMPGQVLDAPIRWTDVVSHAPGLARTDLNRVKLVGNSADRHGGGMFAGNFTTVALNRGSLERNSAVSSGGGMYYDTLVNDCSLQHADILSNNASAGSACYLNFATGNTTVLKMQNLTLSDNLARIGGSVHWMVDLEHRGSDIVPPSCDQCTGFDHLSTNTVRISIEQEGSGASISHLQVDSNGVVQPKIIYMARDFYGAPVLSLEELTVRIETCPEMILAGSLYSLYGSYFDSLILEGAPGVQCELQFVISDGRWPNAAVNFSINYCVSGEWHNEEALRCNPCSEDYIKFSNTSTPCTECTQEGLKCKGGNEFYVEDGYWIPTEWLQEECLDLDDPTCLLHAVYECRREQACEQEEVQRANVNGEMYIAEDLLCGSGYTVATALCASCSEGYYYVISSMACISCPASIVWTWLQAASIAVALIGICALLYKFQDVLVDGIFADALKRKESLELLRKALLNVVLGHVQVVSQTVQLYSSSNVPWTYRWFLVPTQSVTFSIVSWIPLSCMYASLGVEGTSETDFYATFGFATSTAAVITVIFMYNLKSFVSTHLHMINLVVSESTRQKLSSFFGGEADGNGNDNTYLHVSNVLVNDAECPAILLDEADDSPPEEQGYVTPIDTFRVPTDGNGSTADGGQSWRNSDIGENYMLHAGAPANPANIRDSALPLPRDDTEQRGLERWSNPPQQEHDNSPRVDSEPVFDAVVLVGEAAVQPVEKPAIEQPEQATTELQQPIMLINSGEAAASCKEGRQGPQQSRFSLAPGSRRGVFRGIVLGNLMMLLHPSCATVCFQLFDCVHVYKTVDSEWWLRADMGAQCYTLNWYIHAAVSVFIIVIYVMGFPLILIWAPAFLEKHYKVKCCDSHEEFFIDKTEVPAALWQQSASQQMRALTRTLQARPAEHSSSQGKGSKVAAQSEAGSINIVHKGKQRSVIPQCQLEGGEMVFETMLGHPRIQSTIGVFFIIYKRECRPFAGYHMLFKVMQTSFVVAVSQLHSKVALNYGIFATSLALAIDNYIKPYSMGNVNTFQAFFHLLQVQSLTIVSARAMVDGADTVFAILGLYVGLIQVAAIGLVMKEWTGTYDTSRVQQMLKSFKDSTTRTFKFPVTQRTTETRRKEKLSPMK</sequence>
<proteinExistence type="predicted"/>
<comment type="caution">
    <text evidence="3">The sequence shown here is derived from an EMBL/GenBank/DDBJ whole genome shotgun (WGS) entry which is preliminary data.</text>
</comment>
<feature type="compositionally biased region" description="Basic and acidic residues" evidence="1">
    <location>
        <begin position="1617"/>
        <end position="1627"/>
    </location>
</feature>
<dbReference type="EMBL" id="LGRX02033283">
    <property type="protein sequence ID" value="KAK3241907.1"/>
    <property type="molecule type" value="Genomic_DNA"/>
</dbReference>
<dbReference type="InterPro" id="IPR006626">
    <property type="entry name" value="PbH1"/>
</dbReference>
<dbReference type="InterPro" id="IPR011050">
    <property type="entry name" value="Pectin_lyase_fold/virulence"/>
</dbReference>
<feature type="transmembrane region" description="Helical" evidence="2">
    <location>
        <begin position="1999"/>
        <end position="2019"/>
    </location>
</feature>
<dbReference type="InterPro" id="IPR009030">
    <property type="entry name" value="Growth_fac_rcpt_cys_sf"/>
</dbReference>
<organism evidence="3 4">
    <name type="scientific">Cymbomonas tetramitiformis</name>
    <dbReference type="NCBI Taxonomy" id="36881"/>
    <lineage>
        <taxon>Eukaryota</taxon>
        <taxon>Viridiplantae</taxon>
        <taxon>Chlorophyta</taxon>
        <taxon>Pyramimonadophyceae</taxon>
        <taxon>Pyramimonadales</taxon>
        <taxon>Pyramimonadaceae</taxon>
        <taxon>Cymbomonas</taxon>
    </lineage>
</organism>
<feature type="transmembrane region" description="Helical" evidence="2">
    <location>
        <begin position="1436"/>
        <end position="1458"/>
    </location>
</feature>
<keyword evidence="2" id="KW-1133">Transmembrane helix</keyword>
<feature type="compositionally biased region" description="Polar residues" evidence="1">
    <location>
        <begin position="1576"/>
        <end position="1589"/>
    </location>
</feature>
<protein>
    <submittedName>
        <fullName evidence="3">Uncharacterized protein</fullName>
    </submittedName>
</protein>
<dbReference type="PANTHER" id="PTHR11319:SF35">
    <property type="entry name" value="OUTER MEMBRANE PROTEIN PMPC-RELATED"/>
    <property type="match status" value="1"/>
</dbReference>
<feature type="transmembrane region" description="Helical" evidence="2">
    <location>
        <begin position="1470"/>
        <end position="1490"/>
    </location>
</feature>
<evidence type="ECO:0000256" key="1">
    <source>
        <dbReference type="SAM" id="MobiDB-lite"/>
    </source>
</evidence>
<feature type="transmembrane region" description="Helical" evidence="2">
    <location>
        <begin position="1942"/>
        <end position="1961"/>
    </location>
</feature>
<dbReference type="SMART" id="SM00710">
    <property type="entry name" value="PbH1"/>
    <property type="match status" value="10"/>
</dbReference>
<dbReference type="SUPFAM" id="SSF57184">
    <property type="entry name" value="Growth factor receptor domain"/>
    <property type="match status" value="1"/>
</dbReference>
<feature type="compositionally biased region" description="Basic and acidic residues" evidence="1">
    <location>
        <begin position="1635"/>
        <end position="1644"/>
    </location>
</feature>
<gene>
    <name evidence="3" type="ORF">CYMTET_48366</name>
</gene>
<name>A0AAE0BSI8_9CHLO</name>
<keyword evidence="4" id="KW-1185">Reference proteome</keyword>